<dbReference type="AlphaFoldDB" id="A0A9P6USR8"/>
<dbReference type="InterPro" id="IPR032675">
    <property type="entry name" value="LRR_dom_sf"/>
</dbReference>
<dbReference type="Pfam" id="PF12937">
    <property type="entry name" value="F-box-like"/>
    <property type="match status" value="1"/>
</dbReference>
<evidence type="ECO:0000313" key="4">
    <source>
        <dbReference type="Proteomes" id="UP000738325"/>
    </source>
</evidence>
<reference evidence="3" key="1">
    <citation type="journal article" date="2020" name="Fungal Divers.">
        <title>Resolving the Mortierellaceae phylogeny through synthesis of multi-gene phylogenetics and phylogenomics.</title>
        <authorList>
            <person name="Vandepol N."/>
            <person name="Liber J."/>
            <person name="Desiro A."/>
            <person name="Na H."/>
            <person name="Kennedy M."/>
            <person name="Barry K."/>
            <person name="Grigoriev I.V."/>
            <person name="Miller A.N."/>
            <person name="O'Donnell K."/>
            <person name="Stajich J.E."/>
            <person name="Bonito G."/>
        </authorList>
    </citation>
    <scope>NUCLEOTIDE SEQUENCE</scope>
    <source>
        <strain evidence="3">REB-010B</strain>
    </source>
</reference>
<dbReference type="InterPro" id="IPR001810">
    <property type="entry name" value="F-box_dom"/>
</dbReference>
<organism evidence="3 4">
    <name type="scientific">Dissophora globulifera</name>
    <dbReference type="NCBI Taxonomy" id="979702"/>
    <lineage>
        <taxon>Eukaryota</taxon>
        <taxon>Fungi</taxon>
        <taxon>Fungi incertae sedis</taxon>
        <taxon>Mucoromycota</taxon>
        <taxon>Mortierellomycotina</taxon>
        <taxon>Mortierellomycetes</taxon>
        <taxon>Mortierellales</taxon>
        <taxon>Mortierellaceae</taxon>
        <taxon>Dissophora</taxon>
    </lineage>
</organism>
<gene>
    <name evidence="3" type="ORF">BGZ99_006175</name>
</gene>
<evidence type="ECO:0000256" key="1">
    <source>
        <dbReference type="SAM" id="MobiDB-lite"/>
    </source>
</evidence>
<dbReference type="Proteomes" id="UP000738325">
    <property type="component" value="Unassembled WGS sequence"/>
</dbReference>
<evidence type="ECO:0000259" key="2">
    <source>
        <dbReference type="Pfam" id="PF12937"/>
    </source>
</evidence>
<feature type="region of interest" description="Disordered" evidence="1">
    <location>
        <begin position="1"/>
        <end position="24"/>
    </location>
</feature>
<comment type="caution">
    <text evidence="3">The sequence shown here is derived from an EMBL/GenBank/DDBJ whole genome shotgun (WGS) entry which is preliminary data.</text>
</comment>
<dbReference type="CDD" id="cd09917">
    <property type="entry name" value="F-box_SF"/>
    <property type="match status" value="1"/>
</dbReference>
<proteinExistence type="predicted"/>
<sequence length="568" mass="64982">MLQKFEWKSSNRPLPTFKDKAHGSPSATLMAGNSLSSSSTPPLHQPVSLLTPSQIKPTLVIPEILLAIAAFLSRHFLAQCALVCKEWNAVFQPLLFRVILATDFDHPNFLHAFQNYSRFVTSIECVQGSSTSLPASSNAWRRFCHRVALSSSYSSSSSSSSRPFAILSRRPFEQLQDSLLPGQTPLLESLFVQIQNQDPNCILRLSASTVINLWINTGGYLAKRARLYMEDTLRSYPNLIHLTLEGRFTLSSRLFERQGFDIQHLDAKGKAVDRPFSLESLHLRLVGISQEELLALSALLPRLKSLLFEESLTPNIMVKTYHWKWSSTFVQLLRTAFPHLQSLRFAFLFESIKEDTIVEILKSFPRLTTVGFRNAHFGKRAMETLREYCKVVECLDVSFARSSSDEFRTQFKAELLRFLQTWTCLRELVVGEIIFYVNAPIDAGVIRAPWACNQLEKLVCGFHGPESMIFQFLSQFPMLTHLTITQPPLNISCIDTTLAWMSRSTKIEYLSFEQHRKYPLKRETFQWLLNHLPNLKKVHVAGTVSEHQVRQWRRDAHKLGVALETDRY</sequence>
<name>A0A9P6USR8_9FUNG</name>
<dbReference type="OrthoDB" id="2400788at2759"/>
<dbReference type="InterPro" id="IPR036047">
    <property type="entry name" value="F-box-like_dom_sf"/>
</dbReference>
<dbReference type="Gene3D" id="1.20.1280.50">
    <property type="match status" value="1"/>
</dbReference>
<dbReference type="SUPFAM" id="SSF81383">
    <property type="entry name" value="F-box domain"/>
    <property type="match status" value="1"/>
</dbReference>
<dbReference type="SUPFAM" id="SSF52047">
    <property type="entry name" value="RNI-like"/>
    <property type="match status" value="1"/>
</dbReference>
<dbReference type="EMBL" id="JAAAIP010000412">
    <property type="protein sequence ID" value="KAG0317657.1"/>
    <property type="molecule type" value="Genomic_DNA"/>
</dbReference>
<accession>A0A9P6USR8</accession>
<protein>
    <recommendedName>
        <fullName evidence="2">F-box domain-containing protein</fullName>
    </recommendedName>
</protein>
<evidence type="ECO:0000313" key="3">
    <source>
        <dbReference type="EMBL" id="KAG0317657.1"/>
    </source>
</evidence>
<dbReference type="Gene3D" id="3.80.10.10">
    <property type="entry name" value="Ribonuclease Inhibitor"/>
    <property type="match status" value="1"/>
</dbReference>
<feature type="domain" description="F-box" evidence="2">
    <location>
        <begin position="62"/>
        <end position="97"/>
    </location>
</feature>
<keyword evidence="4" id="KW-1185">Reference proteome</keyword>